<dbReference type="RefSeq" id="WP_021706488.1">
    <property type="nucleotide sequence ID" value="NZ_BATJ01000015.1"/>
</dbReference>
<dbReference type="InterPro" id="IPR001123">
    <property type="entry name" value="LeuE-type"/>
</dbReference>
<keyword evidence="4 6" id="KW-1133">Transmembrane helix</keyword>
<evidence type="ECO:0000256" key="3">
    <source>
        <dbReference type="ARBA" id="ARBA00022692"/>
    </source>
</evidence>
<accession>U3BFN7</accession>
<dbReference type="AlphaFoldDB" id="U3BFN7"/>
<evidence type="ECO:0000256" key="5">
    <source>
        <dbReference type="ARBA" id="ARBA00023136"/>
    </source>
</evidence>
<feature type="transmembrane region" description="Helical" evidence="6">
    <location>
        <begin position="112"/>
        <end position="132"/>
    </location>
</feature>
<dbReference type="Proteomes" id="UP000016570">
    <property type="component" value="Unassembled WGS sequence"/>
</dbReference>
<reference evidence="7 8" key="1">
    <citation type="submission" date="2013-09" db="EMBL/GenBank/DDBJ databases">
        <title>Whole genome shotgun sequence of Vibrio proteolyticus NBRC 13287.</title>
        <authorList>
            <person name="Isaki S."/>
            <person name="Hosoyama A."/>
            <person name="Numata M."/>
            <person name="Hashimoto M."/>
            <person name="Hosoyama Y."/>
            <person name="Tsuchikane K."/>
            <person name="Noguchi M."/>
            <person name="Hirakata S."/>
            <person name="Ichikawa N."/>
            <person name="Ohji S."/>
            <person name="Yamazoe A."/>
            <person name="Fujita N."/>
        </authorList>
    </citation>
    <scope>NUCLEOTIDE SEQUENCE [LARGE SCALE GENOMIC DNA]</scope>
    <source>
        <strain evidence="7 8">NBRC 13287</strain>
    </source>
</reference>
<comment type="subcellular location">
    <subcellularLocation>
        <location evidence="1">Cell membrane</location>
        <topology evidence="1">Multi-pass membrane protein</topology>
    </subcellularLocation>
</comment>
<protein>
    <submittedName>
        <fullName evidence="7">Putative amino acid transporter</fullName>
    </submittedName>
</protein>
<evidence type="ECO:0000256" key="1">
    <source>
        <dbReference type="ARBA" id="ARBA00004651"/>
    </source>
</evidence>
<name>U3BFN7_VIBPR</name>
<organism evidence="7 8">
    <name type="scientific">Vibrio proteolyticus NBRC 13287</name>
    <dbReference type="NCBI Taxonomy" id="1219065"/>
    <lineage>
        <taxon>Bacteria</taxon>
        <taxon>Pseudomonadati</taxon>
        <taxon>Pseudomonadota</taxon>
        <taxon>Gammaproteobacteria</taxon>
        <taxon>Vibrionales</taxon>
        <taxon>Vibrionaceae</taxon>
        <taxon>Vibrio</taxon>
    </lineage>
</organism>
<dbReference type="PANTHER" id="PTHR30086">
    <property type="entry name" value="ARGININE EXPORTER PROTEIN ARGO"/>
    <property type="match status" value="1"/>
</dbReference>
<keyword evidence="5 6" id="KW-0472">Membrane</keyword>
<dbReference type="GO" id="GO:0015171">
    <property type="term" value="F:amino acid transmembrane transporter activity"/>
    <property type="evidence" value="ECO:0007669"/>
    <property type="project" value="TreeGrafter"/>
</dbReference>
<evidence type="ECO:0000313" key="8">
    <source>
        <dbReference type="Proteomes" id="UP000016570"/>
    </source>
</evidence>
<dbReference type="Pfam" id="PF01810">
    <property type="entry name" value="LysE"/>
    <property type="match status" value="1"/>
</dbReference>
<feature type="transmembrane region" description="Helical" evidence="6">
    <location>
        <begin position="139"/>
        <end position="161"/>
    </location>
</feature>
<keyword evidence="2" id="KW-1003">Cell membrane</keyword>
<evidence type="ECO:0000256" key="4">
    <source>
        <dbReference type="ARBA" id="ARBA00022989"/>
    </source>
</evidence>
<feature type="transmembrane region" description="Helical" evidence="6">
    <location>
        <begin position="42"/>
        <end position="62"/>
    </location>
</feature>
<comment type="caution">
    <text evidence="7">The sequence shown here is derived from an EMBL/GenBank/DDBJ whole genome shotgun (WGS) entry which is preliminary data.</text>
</comment>
<evidence type="ECO:0000256" key="6">
    <source>
        <dbReference type="SAM" id="Phobius"/>
    </source>
</evidence>
<evidence type="ECO:0000256" key="2">
    <source>
        <dbReference type="ARBA" id="ARBA00022475"/>
    </source>
</evidence>
<dbReference type="eggNOG" id="COG1280">
    <property type="taxonomic scope" value="Bacteria"/>
</dbReference>
<feature type="transmembrane region" description="Helical" evidence="6">
    <location>
        <begin position="74"/>
        <end position="92"/>
    </location>
</feature>
<sequence length="194" mass="20957">MEFQQLGALALFAFVATFTPGPNNIMLMTSGANIGLLRTIPHMIGIIIGFAVMLLTVGLGLSQVFNTFPLLHDILKVASLAYLLYLAAMIAVSKPKSATQDYRPMTLLSAAAFQWVNPKAWSMALSAISLFYTNASVSGLLFISVVFAVVTAPSVLIWTLAGTQLQKWLTSPKRTRVFNVTMALMLVGSTIPMI</sequence>
<keyword evidence="8" id="KW-1185">Reference proteome</keyword>
<proteinExistence type="predicted"/>
<dbReference type="EMBL" id="BATJ01000015">
    <property type="protein sequence ID" value="GAD68519.1"/>
    <property type="molecule type" value="Genomic_DNA"/>
</dbReference>
<dbReference type="GO" id="GO:0005886">
    <property type="term" value="C:plasma membrane"/>
    <property type="evidence" value="ECO:0007669"/>
    <property type="project" value="UniProtKB-SubCell"/>
</dbReference>
<keyword evidence="3 6" id="KW-0812">Transmembrane</keyword>
<evidence type="ECO:0000313" key="7">
    <source>
        <dbReference type="EMBL" id="GAD68519.1"/>
    </source>
</evidence>
<dbReference type="PANTHER" id="PTHR30086:SF20">
    <property type="entry name" value="ARGININE EXPORTER PROTEIN ARGO-RELATED"/>
    <property type="match status" value="1"/>
</dbReference>
<dbReference type="STRING" id="1219065.VPR01S_15_00370"/>
<dbReference type="GO" id="GO:0033228">
    <property type="term" value="P:cysteine export across plasma membrane"/>
    <property type="evidence" value="ECO:0007669"/>
    <property type="project" value="TreeGrafter"/>
</dbReference>
<gene>
    <name evidence="7" type="ORF">VPR01S_15_00370</name>
</gene>